<evidence type="ECO:0000256" key="2">
    <source>
        <dbReference type="SAM" id="MobiDB-lite"/>
    </source>
</evidence>
<dbReference type="STRING" id="573508.A0A1E3B8T0"/>
<feature type="domain" description="Rho-GAP" evidence="3">
    <location>
        <begin position="375"/>
        <end position="572"/>
    </location>
</feature>
<dbReference type="SUPFAM" id="SSF48350">
    <property type="entry name" value="GTPase activation domain, GAP"/>
    <property type="match status" value="1"/>
</dbReference>
<dbReference type="GO" id="GO:0007165">
    <property type="term" value="P:signal transduction"/>
    <property type="evidence" value="ECO:0007669"/>
    <property type="project" value="InterPro"/>
</dbReference>
<keyword evidence="1" id="KW-0343">GTPase activation</keyword>
<feature type="compositionally biased region" description="Basic and acidic residues" evidence="2">
    <location>
        <begin position="141"/>
        <end position="154"/>
    </location>
</feature>
<feature type="compositionally biased region" description="Low complexity" evidence="2">
    <location>
        <begin position="25"/>
        <end position="53"/>
    </location>
</feature>
<evidence type="ECO:0000313" key="5">
    <source>
        <dbReference type="Proteomes" id="UP000094569"/>
    </source>
</evidence>
<dbReference type="PANTHER" id="PTHR23176:SF125">
    <property type="entry name" value="GTPASE ACTIVATOR (BEM2), PUTATIVE (AFU_ORTHOLOGUE AFUA_7G04450)-RELATED"/>
    <property type="match status" value="1"/>
</dbReference>
<proteinExistence type="predicted"/>
<dbReference type="Pfam" id="PF00620">
    <property type="entry name" value="RhoGAP"/>
    <property type="match status" value="1"/>
</dbReference>
<dbReference type="Proteomes" id="UP000094569">
    <property type="component" value="Unassembled WGS sequence"/>
</dbReference>
<keyword evidence="5" id="KW-1185">Reference proteome</keyword>
<dbReference type="GO" id="GO:0005096">
    <property type="term" value="F:GTPase activator activity"/>
    <property type="evidence" value="ECO:0007669"/>
    <property type="project" value="UniProtKB-KW"/>
</dbReference>
<gene>
    <name evidence="4" type="ORF">SI65_07610</name>
</gene>
<organism evidence="4 5">
    <name type="scientific">Aspergillus cristatus</name>
    <name type="common">Chinese Fuzhuan brick tea-fermentation fungus</name>
    <name type="synonym">Eurotium cristatum</name>
    <dbReference type="NCBI Taxonomy" id="573508"/>
    <lineage>
        <taxon>Eukaryota</taxon>
        <taxon>Fungi</taxon>
        <taxon>Dikarya</taxon>
        <taxon>Ascomycota</taxon>
        <taxon>Pezizomycotina</taxon>
        <taxon>Eurotiomycetes</taxon>
        <taxon>Eurotiomycetidae</taxon>
        <taxon>Eurotiales</taxon>
        <taxon>Aspergillaceae</taxon>
        <taxon>Aspergillus</taxon>
        <taxon>Aspergillus subgen. Aspergillus</taxon>
    </lineage>
</organism>
<feature type="compositionally biased region" description="Pro residues" evidence="2">
    <location>
        <begin position="643"/>
        <end position="652"/>
    </location>
</feature>
<protein>
    <recommendedName>
        <fullName evidence="3">Rho-GAP domain-containing protein</fullName>
    </recommendedName>
</protein>
<dbReference type="Gene3D" id="1.10.555.10">
    <property type="entry name" value="Rho GTPase activation protein"/>
    <property type="match status" value="1"/>
</dbReference>
<feature type="compositionally biased region" description="Polar residues" evidence="2">
    <location>
        <begin position="155"/>
        <end position="164"/>
    </location>
</feature>
<sequence>MPSRHSAIPNLDLSSFSLQTNLKISSPLSPGGQSSEGPSPLTPRSPKSSSSSPLFKGTTIRPVTQDSNTKSTSPTIPRSPSSYTAEPPATPGVTAIPQYPPSPKDTPRHNRDQSRSFFANLKAPKSSHRAQRSDSSNTSSDKPKSRGSSTDRKTPISSKQSESSPDLLGAVAQQEENTDNPDDKNSQLGIKKVGSTTEPGVKKNKPRFANLLSRSRSIRLDDSSANRLANRRPSTSFMRLEDTAKREFQEPPRSATFRPERPVKATGNQMARNYTAQSPVDFGNGTARNKNLGGAMVPSASLSQVSGASAALFNNIKQSSTGAADRIGKAGKGFFGKITRSGSTNERELINDDNYVCSVINMPIIEQARRTRISKRLEDCKDKTEFWMPALPYRCVDYLNFKGCEEEGLYRVPGSGKEVKHWQRRFDTELDIDLFEEPDLYDINTIGSLFKAWLRELPDELFPKETQAMIAEKCEGATTAPQLLKDELSKLPPYNYYLLFAITCHLNLLHSYVDQNKMDYRNLCICFQPCMKIDAYCFHFLVCDWKNCWQGCWTEKEYLQIEKEMDEKEQAAAQAEAESESQHPNERAISSSGSSQPAAEEESQRPPSRPETSRGRKQRPKDINTGASATSSHTRSISQLPELGPPLSPIRI</sequence>
<evidence type="ECO:0000259" key="3">
    <source>
        <dbReference type="PROSITE" id="PS50238"/>
    </source>
</evidence>
<dbReference type="EMBL" id="JXNT01000009">
    <property type="protein sequence ID" value="ODM17211.1"/>
    <property type="molecule type" value="Genomic_DNA"/>
</dbReference>
<accession>A0A1E3B8T0</accession>
<feature type="compositionally biased region" description="Basic and acidic residues" evidence="2">
    <location>
        <begin position="105"/>
        <end position="114"/>
    </location>
</feature>
<dbReference type="SMART" id="SM00324">
    <property type="entry name" value="RhoGAP"/>
    <property type="match status" value="1"/>
</dbReference>
<dbReference type="AlphaFoldDB" id="A0A1E3B8T0"/>
<comment type="caution">
    <text evidence="4">The sequence shown here is derived from an EMBL/GenBank/DDBJ whole genome shotgun (WGS) entry which is preliminary data.</text>
</comment>
<feature type="compositionally biased region" description="Low complexity" evidence="2">
    <location>
        <begin position="69"/>
        <end position="82"/>
    </location>
</feature>
<evidence type="ECO:0000256" key="1">
    <source>
        <dbReference type="ARBA" id="ARBA00022468"/>
    </source>
</evidence>
<reference evidence="4 5" key="1">
    <citation type="journal article" date="2016" name="BMC Genomics">
        <title>Comparative genomic and transcriptomic analyses of the Fuzhuan brick tea-fermentation fungus Aspergillus cristatus.</title>
        <authorList>
            <person name="Ge Y."/>
            <person name="Wang Y."/>
            <person name="Liu Y."/>
            <person name="Tan Y."/>
            <person name="Ren X."/>
            <person name="Zhang X."/>
            <person name="Hyde K.D."/>
            <person name="Liu Y."/>
            <person name="Liu Z."/>
        </authorList>
    </citation>
    <scope>NUCLEOTIDE SEQUENCE [LARGE SCALE GENOMIC DNA]</scope>
    <source>
        <strain evidence="4 5">GZAAS20.1005</strain>
    </source>
</reference>
<dbReference type="OrthoDB" id="185175at2759"/>
<dbReference type="InterPro" id="IPR008936">
    <property type="entry name" value="Rho_GTPase_activation_prot"/>
</dbReference>
<feature type="region of interest" description="Disordered" evidence="2">
    <location>
        <begin position="242"/>
        <end position="286"/>
    </location>
</feature>
<feature type="compositionally biased region" description="Polar residues" evidence="2">
    <location>
        <begin position="625"/>
        <end position="639"/>
    </location>
</feature>
<feature type="compositionally biased region" description="Polar residues" evidence="2">
    <location>
        <begin position="588"/>
        <end position="597"/>
    </location>
</feature>
<feature type="region of interest" description="Disordered" evidence="2">
    <location>
        <begin position="567"/>
        <end position="652"/>
    </location>
</feature>
<dbReference type="VEuPathDB" id="FungiDB:SI65_07610"/>
<feature type="compositionally biased region" description="Polar residues" evidence="2">
    <location>
        <begin position="266"/>
        <end position="278"/>
    </location>
</feature>
<dbReference type="CDD" id="cd00159">
    <property type="entry name" value="RhoGAP"/>
    <property type="match status" value="1"/>
</dbReference>
<feature type="region of interest" description="Disordered" evidence="2">
    <location>
        <begin position="22"/>
        <end position="208"/>
    </location>
</feature>
<dbReference type="PANTHER" id="PTHR23176">
    <property type="entry name" value="RHO/RAC/CDC GTPASE-ACTIVATING PROTEIN"/>
    <property type="match status" value="1"/>
</dbReference>
<evidence type="ECO:0000313" key="4">
    <source>
        <dbReference type="EMBL" id="ODM17211.1"/>
    </source>
</evidence>
<dbReference type="PROSITE" id="PS50238">
    <property type="entry name" value="RHOGAP"/>
    <property type="match status" value="1"/>
</dbReference>
<name>A0A1E3B8T0_ASPCR</name>
<dbReference type="InterPro" id="IPR000198">
    <property type="entry name" value="RhoGAP_dom"/>
</dbReference>
<dbReference type="GO" id="GO:0005938">
    <property type="term" value="C:cell cortex"/>
    <property type="evidence" value="ECO:0007669"/>
    <property type="project" value="UniProtKB-ARBA"/>
</dbReference>
<dbReference type="InterPro" id="IPR050729">
    <property type="entry name" value="Rho-GAP"/>
</dbReference>